<gene>
    <name evidence="1" type="ORF">L2X98_31635</name>
</gene>
<keyword evidence="2" id="KW-1185">Reference proteome</keyword>
<reference evidence="1" key="1">
    <citation type="submission" date="2022-01" db="EMBL/GenBank/DDBJ databases">
        <title>Microbacterium eymi and Microbacterium rhizovicinus sp. nov., isolated from the rhizospheric soil of Elymus tsukushiensis, a plant native to the Dokdo Islands, Republic of Korea.</title>
        <authorList>
            <person name="Hwang Y.J."/>
        </authorList>
    </citation>
    <scope>NUCLEOTIDE SEQUENCE</scope>
    <source>
        <strain evidence="1">KUDC0405</strain>
    </source>
</reference>
<dbReference type="EMBL" id="CP091139">
    <property type="protein sequence ID" value="UUT34940.1"/>
    <property type="molecule type" value="Genomic_DNA"/>
</dbReference>
<evidence type="ECO:0000313" key="2">
    <source>
        <dbReference type="Proteomes" id="UP001054811"/>
    </source>
</evidence>
<proteinExistence type="predicted"/>
<name>A0ABY5NIC9_9MICO</name>
<organism evidence="1 2">
    <name type="scientific">Microbacterium elymi</name>
    <dbReference type="NCBI Taxonomy" id="2909587"/>
    <lineage>
        <taxon>Bacteria</taxon>
        <taxon>Bacillati</taxon>
        <taxon>Actinomycetota</taxon>
        <taxon>Actinomycetes</taxon>
        <taxon>Micrococcales</taxon>
        <taxon>Microbacteriaceae</taxon>
        <taxon>Microbacterium</taxon>
    </lineage>
</organism>
<dbReference type="RefSeq" id="WP_259611478.1">
    <property type="nucleotide sequence ID" value="NZ_CP091139.2"/>
</dbReference>
<dbReference type="Proteomes" id="UP001054811">
    <property type="component" value="Chromosome"/>
</dbReference>
<protein>
    <submittedName>
        <fullName evidence="1">Uncharacterized protein</fullName>
    </submittedName>
</protein>
<sequence length="94" mass="10293">MALTMLGVAGNRSGLHPIAVLHHRVEHEVHVVDLHVVGPQRRVVGVEHDRRVLVVPLLHGALRGDRGQLAARSVRISLMYGECSLFEMPSPVSP</sequence>
<evidence type="ECO:0000313" key="1">
    <source>
        <dbReference type="EMBL" id="UUT34940.1"/>
    </source>
</evidence>
<accession>A0ABY5NIC9</accession>